<dbReference type="AlphaFoldDB" id="A0A067TZL4"/>
<keyword evidence="1" id="KW-0812">Transmembrane</keyword>
<keyword evidence="1" id="KW-0472">Membrane</keyword>
<protein>
    <submittedName>
        <fullName evidence="2">Uncharacterized protein</fullName>
    </submittedName>
</protein>
<evidence type="ECO:0000313" key="3">
    <source>
        <dbReference type="Proteomes" id="UP000027222"/>
    </source>
</evidence>
<dbReference type="EMBL" id="KL142368">
    <property type="protein sequence ID" value="KDR84503.1"/>
    <property type="molecule type" value="Genomic_DNA"/>
</dbReference>
<proteinExistence type="predicted"/>
<keyword evidence="1" id="KW-1133">Transmembrane helix</keyword>
<sequence>MSFFEAEGWQWRGPVGCCHFTSRPGSSIGIAKHPERMDRALLSSLTPFFQDVMRSAGRRHLVHRQFCLWYPQPRLDATSCDTHWTLNLVPLVWRYPLQFPRQQRNLFSCSSLPMIATFILVSAVLTSMSTSENYLLLAAASCFRL</sequence>
<dbReference type="Proteomes" id="UP000027222">
    <property type="component" value="Unassembled WGS sequence"/>
</dbReference>
<keyword evidence="3" id="KW-1185">Reference proteome</keyword>
<evidence type="ECO:0000256" key="1">
    <source>
        <dbReference type="SAM" id="Phobius"/>
    </source>
</evidence>
<gene>
    <name evidence="2" type="ORF">GALMADRAFT_715646</name>
</gene>
<evidence type="ECO:0000313" key="2">
    <source>
        <dbReference type="EMBL" id="KDR84503.1"/>
    </source>
</evidence>
<name>A0A067TZL4_GALM3</name>
<reference evidence="3" key="1">
    <citation type="journal article" date="2014" name="Proc. Natl. Acad. Sci. U.S.A.">
        <title>Extensive sampling of basidiomycete genomes demonstrates inadequacy of the white-rot/brown-rot paradigm for wood decay fungi.</title>
        <authorList>
            <person name="Riley R."/>
            <person name="Salamov A.A."/>
            <person name="Brown D.W."/>
            <person name="Nagy L.G."/>
            <person name="Floudas D."/>
            <person name="Held B.W."/>
            <person name="Levasseur A."/>
            <person name="Lombard V."/>
            <person name="Morin E."/>
            <person name="Otillar R."/>
            <person name="Lindquist E.A."/>
            <person name="Sun H."/>
            <person name="LaButti K.M."/>
            <person name="Schmutz J."/>
            <person name="Jabbour D."/>
            <person name="Luo H."/>
            <person name="Baker S.E."/>
            <person name="Pisabarro A.G."/>
            <person name="Walton J.D."/>
            <person name="Blanchette R.A."/>
            <person name="Henrissat B."/>
            <person name="Martin F."/>
            <person name="Cullen D."/>
            <person name="Hibbett D.S."/>
            <person name="Grigoriev I.V."/>
        </authorList>
    </citation>
    <scope>NUCLEOTIDE SEQUENCE [LARGE SCALE GENOMIC DNA]</scope>
    <source>
        <strain evidence="3">CBS 339.88</strain>
    </source>
</reference>
<organism evidence="2 3">
    <name type="scientific">Galerina marginata (strain CBS 339.88)</name>
    <dbReference type="NCBI Taxonomy" id="685588"/>
    <lineage>
        <taxon>Eukaryota</taxon>
        <taxon>Fungi</taxon>
        <taxon>Dikarya</taxon>
        <taxon>Basidiomycota</taxon>
        <taxon>Agaricomycotina</taxon>
        <taxon>Agaricomycetes</taxon>
        <taxon>Agaricomycetidae</taxon>
        <taxon>Agaricales</taxon>
        <taxon>Agaricineae</taxon>
        <taxon>Strophariaceae</taxon>
        <taxon>Galerina</taxon>
    </lineage>
</organism>
<accession>A0A067TZL4</accession>
<feature type="transmembrane region" description="Helical" evidence="1">
    <location>
        <begin position="106"/>
        <end position="125"/>
    </location>
</feature>
<dbReference type="HOGENOM" id="CLU_1786993_0_0_1"/>